<dbReference type="InterPro" id="IPR001296">
    <property type="entry name" value="Glyco_trans_1"/>
</dbReference>
<dbReference type="Pfam" id="PF00534">
    <property type="entry name" value="Glycos_transf_1"/>
    <property type="match status" value="1"/>
</dbReference>
<evidence type="ECO:0000256" key="2">
    <source>
        <dbReference type="ARBA" id="ARBA00022679"/>
    </source>
</evidence>
<dbReference type="Gene3D" id="3.40.50.2000">
    <property type="entry name" value="Glycogen Phosphorylase B"/>
    <property type="match status" value="2"/>
</dbReference>
<dbReference type="GO" id="GO:0016757">
    <property type="term" value="F:glycosyltransferase activity"/>
    <property type="evidence" value="ECO:0007669"/>
    <property type="project" value="UniProtKB-KW"/>
</dbReference>
<dbReference type="EMBL" id="WOWS01000001">
    <property type="protein sequence ID" value="MUU77640.1"/>
    <property type="molecule type" value="Genomic_DNA"/>
</dbReference>
<organism evidence="4 5">
    <name type="scientific">Winogradskyella endarachnes</name>
    <dbReference type="NCBI Taxonomy" id="2681965"/>
    <lineage>
        <taxon>Bacteria</taxon>
        <taxon>Pseudomonadati</taxon>
        <taxon>Bacteroidota</taxon>
        <taxon>Flavobacteriia</taxon>
        <taxon>Flavobacteriales</taxon>
        <taxon>Flavobacteriaceae</taxon>
        <taxon>Winogradskyella</taxon>
    </lineage>
</organism>
<keyword evidence="1" id="KW-0328">Glycosyltransferase</keyword>
<keyword evidence="5" id="KW-1185">Reference proteome</keyword>
<dbReference type="AlphaFoldDB" id="A0A6L6U606"/>
<evidence type="ECO:0000313" key="5">
    <source>
        <dbReference type="Proteomes" id="UP000478208"/>
    </source>
</evidence>
<accession>A0A6L6U606</accession>
<sequence length="336" mass="38225">MKKNVLYIGNALSNKGKTSSTIDTLSTHLKDMCHLKIASTKSNKILRLLDMMLLVIKHNRNTDYVLIDTYSTFNFYYALIISQLCRLFSIEYIPILHGGNLENRLKNNAKLSQLIFKNAYKLIAPSNFLKSVFNKYSYSNVTYIPNSIELEQYTFKKRDIDVIKLLWVRSFSSIYNPELAVLVLEKLLKDNIKAELTMVGPEVDGSLLQVKQFAKRKNVTINFTGKLSKKEWINLSKNSNIFINTTNFDNTPVSVIEAMALGLPVVSTNVGGLPFLISNTHDGVLVNANDCKAMVDAIIRIKNDEKFKNELVENARKKVEDFSWKVVKPKWAALLT</sequence>
<dbReference type="CDD" id="cd03801">
    <property type="entry name" value="GT4_PimA-like"/>
    <property type="match status" value="1"/>
</dbReference>
<dbReference type="Proteomes" id="UP000478208">
    <property type="component" value="Unassembled WGS sequence"/>
</dbReference>
<dbReference type="PANTHER" id="PTHR12526">
    <property type="entry name" value="GLYCOSYLTRANSFERASE"/>
    <property type="match status" value="1"/>
</dbReference>
<keyword evidence="2 4" id="KW-0808">Transferase</keyword>
<evidence type="ECO:0000259" key="3">
    <source>
        <dbReference type="Pfam" id="PF00534"/>
    </source>
</evidence>
<gene>
    <name evidence="4" type="ORF">GN138_04220</name>
</gene>
<reference evidence="4 5" key="1">
    <citation type="submission" date="2019-12" db="EMBL/GenBank/DDBJ databases">
        <authorList>
            <person name="Li J."/>
        </authorList>
    </citation>
    <scope>NUCLEOTIDE SEQUENCE [LARGE SCALE GENOMIC DNA]</scope>
    <source>
        <strain evidence="4 5">HL2-2</strain>
    </source>
</reference>
<dbReference type="SUPFAM" id="SSF53756">
    <property type="entry name" value="UDP-Glycosyltransferase/glycogen phosphorylase"/>
    <property type="match status" value="1"/>
</dbReference>
<name>A0A6L6U606_9FLAO</name>
<dbReference type="PANTHER" id="PTHR12526:SF510">
    <property type="entry name" value="D-INOSITOL 3-PHOSPHATE GLYCOSYLTRANSFERASE"/>
    <property type="match status" value="1"/>
</dbReference>
<evidence type="ECO:0000313" key="4">
    <source>
        <dbReference type="EMBL" id="MUU77640.1"/>
    </source>
</evidence>
<comment type="caution">
    <text evidence="4">The sequence shown here is derived from an EMBL/GenBank/DDBJ whole genome shotgun (WGS) entry which is preliminary data.</text>
</comment>
<proteinExistence type="predicted"/>
<protein>
    <submittedName>
        <fullName evidence="4">Glycosyltransferase</fullName>
    </submittedName>
</protein>
<evidence type="ECO:0000256" key="1">
    <source>
        <dbReference type="ARBA" id="ARBA00022676"/>
    </source>
</evidence>
<dbReference type="RefSeq" id="WP_157362420.1">
    <property type="nucleotide sequence ID" value="NZ_WOWS01000001.1"/>
</dbReference>
<feature type="domain" description="Glycosyl transferase family 1" evidence="3">
    <location>
        <begin position="163"/>
        <end position="317"/>
    </location>
</feature>